<evidence type="ECO:0000313" key="4">
    <source>
        <dbReference type="EMBL" id="KAJ4978397.1"/>
    </source>
</evidence>
<dbReference type="OrthoDB" id="637682at2759"/>
<dbReference type="SMART" id="SM00733">
    <property type="entry name" value="Mterf"/>
    <property type="match status" value="6"/>
</dbReference>
<dbReference type="Proteomes" id="UP001141806">
    <property type="component" value="Unassembled WGS sequence"/>
</dbReference>
<dbReference type="Pfam" id="PF02536">
    <property type="entry name" value="mTERF"/>
    <property type="match status" value="2"/>
</dbReference>
<dbReference type="InterPro" id="IPR038538">
    <property type="entry name" value="MTERF_sf"/>
</dbReference>
<proteinExistence type="inferred from homology"/>
<evidence type="ECO:0000256" key="3">
    <source>
        <dbReference type="ARBA" id="ARBA00022946"/>
    </source>
</evidence>
<dbReference type="Gene3D" id="1.25.70.10">
    <property type="entry name" value="Transcription termination factor 3, mitochondrial"/>
    <property type="match status" value="1"/>
</dbReference>
<dbReference type="InterPro" id="IPR003690">
    <property type="entry name" value="MTERF"/>
</dbReference>
<dbReference type="AlphaFoldDB" id="A0A9Q0KX01"/>
<reference evidence="4" key="1">
    <citation type="journal article" date="2023" name="Plant J.">
        <title>The genome of the king protea, Protea cynaroides.</title>
        <authorList>
            <person name="Chang J."/>
            <person name="Duong T.A."/>
            <person name="Schoeman C."/>
            <person name="Ma X."/>
            <person name="Roodt D."/>
            <person name="Barker N."/>
            <person name="Li Z."/>
            <person name="Van de Peer Y."/>
            <person name="Mizrachi E."/>
        </authorList>
    </citation>
    <scope>NUCLEOTIDE SEQUENCE</scope>
    <source>
        <tissue evidence="4">Young leaves</tissue>
    </source>
</reference>
<keyword evidence="2" id="KW-0805">Transcription regulation</keyword>
<dbReference type="GO" id="GO:0006353">
    <property type="term" value="P:DNA-templated transcription termination"/>
    <property type="evidence" value="ECO:0007669"/>
    <property type="project" value="UniProtKB-KW"/>
</dbReference>
<evidence type="ECO:0000313" key="5">
    <source>
        <dbReference type="Proteomes" id="UP001141806"/>
    </source>
</evidence>
<accession>A0A9Q0KX01</accession>
<organism evidence="4 5">
    <name type="scientific">Protea cynaroides</name>
    <dbReference type="NCBI Taxonomy" id="273540"/>
    <lineage>
        <taxon>Eukaryota</taxon>
        <taxon>Viridiplantae</taxon>
        <taxon>Streptophyta</taxon>
        <taxon>Embryophyta</taxon>
        <taxon>Tracheophyta</taxon>
        <taxon>Spermatophyta</taxon>
        <taxon>Magnoliopsida</taxon>
        <taxon>Proteales</taxon>
        <taxon>Proteaceae</taxon>
        <taxon>Protea</taxon>
    </lineage>
</organism>
<sequence>MLGACLIHCKSFYSNPARMFSFCSRKLLHIKWSADPSMHFFLIRNSAFRFSSDATELPSPTVDYLIKKCGLTPESAFKASQRINIKSTTKPDSVLALLNSCGFPKPYISKLIIKDPTVLSADPKKILEPKIEFFSNMGISGSDLAKIFLRDPSILSGASLENQIVPSMDFLRSFLHDDRNIAVALSRLRWIKGIRRVMEPNIEILRNQRVPESGISKLFMRRPQLLTWKQPQFNEVVLQTKAMGFDPSSMMFIHAVCTLSQMYKTTLEAKLEVFRSFGWSEDEILCMFRKQPHCLTRSEKILRTRLDFFMNKLSWTAAEVAKNPVVLLLSMEKRTVPRYSVIQVLLSQGLMKKQSISTALILTEDKFLENFVSKYHQELPQLLKEYKRNME</sequence>
<dbReference type="GO" id="GO:0003676">
    <property type="term" value="F:nucleic acid binding"/>
    <property type="evidence" value="ECO:0007669"/>
    <property type="project" value="InterPro"/>
</dbReference>
<gene>
    <name evidence="4" type="ORF">NE237_009177</name>
</gene>
<dbReference type="PANTHER" id="PTHR13068:SF236">
    <property type="entry name" value="OS02G0749800 PROTEIN"/>
    <property type="match status" value="1"/>
</dbReference>
<comment type="similarity">
    <text evidence="1">Belongs to the mTERF family.</text>
</comment>
<keyword evidence="3" id="KW-0809">Transit peptide</keyword>
<keyword evidence="2" id="KW-0804">Transcription</keyword>
<name>A0A9Q0KX01_9MAGN</name>
<evidence type="ECO:0000256" key="2">
    <source>
        <dbReference type="ARBA" id="ARBA00022472"/>
    </source>
</evidence>
<dbReference type="FunFam" id="1.25.70.10:FF:000001">
    <property type="entry name" value="Mitochondrial transcription termination factor-like"/>
    <property type="match status" value="1"/>
</dbReference>
<protein>
    <submittedName>
        <fullName evidence="4">Uncharacterized protein</fullName>
    </submittedName>
</protein>
<evidence type="ECO:0000256" key="1">
    <source>
        <dbReference type="ARBA" id="ARBA00007692"/>
    </source>
</evidence>
<comment type="caution">
    <text evidence="4">The sequence shown here is derived from an EMBL/GenBank/DDBJ whole genome shotgun (WGS) entry which is preliminary data.</text>
</comment>
<keyword evidence="2" id="KW-0806">Transcription termination</keyword>
<dbReference type="EMBL" id="JAMYWD010000002">
    <property type="protein sequence ID" value="KAJ4978397.1"/>
    <property type="molecule type" value="Genomic_DNA"/>
</dbReference>
<dbReference type="PANTHER" id="PTHR13068">
    <property type="entry name" value="CGI-12 PROTEIN-RELATED"/>
    <property type="match status" value="1"/>
</dbReference>
<keyword evidence="5" id="KW-1185">Reference proteome</keyword>